<keyword evidence="3" id="KW-0285">Flavoprotein</keyword>
<dbReference type="InterPro" id="IPR013786">
    <property type="entry name" value="AcylCoA_DH/ox_N"/>
</dbReference>
<gene>
    <name evidence="8" type="ORF">J2X09_002332</name>
</gene>
<feature type="domain" description="Acyl-CoA dehydrogenase/oxidase N-terminal" evidence="7">
    <location>
        <begin position="7"/>
        <end position="116"/>
    </location>
</feature>
<evidence type="ECO:0000256" key="3">
    <source>
        <dbReference type="ARBA" id="ARBA00022630"/>
    </source>
</evidence>
<dbReference type="InterPro" id="IPR037069">
    <property type="entry name" value="AcylCoA_DH/ox_N_sf"/>
</dbReference>
<dbReference type="EMBL" id="JAVDWE010000005">
    <property type="protein sequence ID" value="MDR7094591.1"/>
    <property type="molecule type" value="Genomic_DNA"/>
</dbReference>
<dbReference type="Pfam" id="PF02771">
    <property type="entry name" value="Acyl-CoA_dh_N"/>
    <property type="match status" value="1"/>
</dbReference>
<dbReference type="Gene3D" id="1.10.540.10">
    <property type="entry name" value="Acyl-CoA dehydrogenase/oxidase, N-terminal domain"/>
    <property type="match status" value="1"/>
</dbReference>
<dbReference type="SUPFAM" id="SSF47203">
    <property type="entry name" value="Acyl-CoA dehydrogenase C-terminal domain-like"/>
    <property type="match status" value="1"/>
</dbReference>
<dbReference type="PANTHER" id="PTHR43884:SF20">
    <property type="entry name" value="ACYL-COA DEHYDROGENASE FADE28"/>
    <property type="match status" value="1"/>
</dbReference>
<dbReference type="InterPro" id="IPR009100">
    <property type="entry name" value="AcylCoA_DH/oxidase_NM_dom_sf"/>
</dbReference>
<dbReference type="InterPro" id="IPR046373">
    <property type="entry name" value="Acyl-CoA_Oxase/DH_mid-dom_sf"/>
</dbReference>
<keyword evidence="5" id="KW-0560">Oxidoreductase</keyword>
<organism evidence="8 9">
    <name type="scientific">Hydrogenophaga laconesensis</name>
    <dbReference type="NCBI Taxonomy" id="1805971"/>
    <lineage>
        <taxon>Bacteria</taxon>
        <taxon>Pseudomonadati</taxon>
        <taxon>Pseudomonadota</taxon>
        <taxon>Betaproteobacteria</taxon>
        <taxon>Burkholderiales</taxon>
        <taxon>Comamonadaceae</taxon>
        <taxon>Hydrogenophaga</taxon>
    </lineage>
</organism>
<comment type="cofactor">
    <cofactor evidence="1">
        <name>FAD</name>
        <dbReference type="ChEBI" id="CHEBI:57692"/>
    </cofactor>
</comment>
<dbReference type="PANTHER" id="PTHR43884">
    <property type="entry name" value="ACYL-COA DEHYDROGENASE"/>
    <property type="match status" value="1"/>
</dbReference>
<evidence type="ECO:0000256" key="5">
    <source>
        <dbReference type="ARBA" id="ARBA00023002"/>
    </source>
</evidence>
<dbReference type="SUPFAM" id="SSF56645">
    <property type="entry name" value="Acyl-CoA dehydrogenase NM domain-like"/>
    <property type="match status" value="1"/>
</dbReference>
<sequence>MDFDFADEQVELRQAVSRWLEREYGQQRRRRTMADGGWDSQAWRSFSELGLCGLPIGEAHGGMGMGAIEAMIVMEEFGRHAVPEPLGHAWLGAQLIQRCAPAHMASAWLPRIAAGEAWVALAHQERGHRHVIDRCTAKADRDGEGRFLISGQKDLIPAGDKAQALIVPAMLDGAQALFLVSLPQAAVRMEVYRTVDGRGAATATLRQAEAQCLSADVGALEWGIGLGIAHLCAEAVGLMEHAMALTIAHLNTRQQFGRPLAEFQVLRHRVADMKMEIELSRSMSYWASLGLEAEAPARRLALSQAKYQLSRSMKWVGQQAVQLHGAIGLTDEYGLSDYVRRLYQLEYTFGDGPHHLAILSEAQFADA</sequence>
<comment type="similarity">
    <text evidence="2">Belongs to the acyl-CoA dehydrogenase family.</text>
</comment>
<evidence type="ECO:0000259" key="7">
    <source>
        <dbReference type="Pfam" id="PF02771"/>
    </source>
</evidence>
<dbReference type="Gene3D" id="2.40.110.10">
    <property type="entry name" value="Butyryl-CoA Dehydrogenase, subunit A, domain 2"/>
    <property type="match status" value="1"/>
</dbReference>
<reference evidence="8 9" key="1">
    <citation type="submission" date="2023-07" db="EMBL/GenBank/DDBJ databases">
        <title>Sorghum-associated microbial communities from plants grown in Nebraska, USA.</title>
        <authorList>
            <person name="Schachtman D."/>
        </authorList>
    </citation>
    <scope>NUCLEOTIDE SEQUENCE [LARGE SCALE GENOMIC DNA]</scope>
    <source>
        <strain evidence="8 9">BE240</strain>
    </source>
</reference>
<evidence type="ECO:0000256" key="2">
    <source>
        <dbReference type="ARBA" id="ARBA00009347"/>
    </source>
</evidence>
<protein>
    <submittedName>
        <fullName evidence="8">Alkylation response protein AidB-like acyl-CoA dehydrogenase</fullName>
    </submittedName>
</protein>
<evidence type="ECO:0000313" key="9">
    <source>
        <dbReference type="Proteomes" id="UP001265550"/>
    </source>
</evidence>
<evidence type="ECO:0000256" key="1">
    <source>
        <dbReference type="ARBA" id="ARBA00001974"/>
    </source>
</evidence>
<comment type="caution">
    <text evidence="8">The sequence shown here is derived from an EMBL/GenBank/DDBJ whole genome shotgun (WGS) entry which is preliminary data.</text>
</comment>
<dbReference type="CDD" id="cd00567">
    <property type="entry name" value="ACAD"/>
    <property type="match status" value="1"/>
</dbReference>
<dbReference type="Proteomes" id="UP001265550">
    <property type="component" value="Unassembled WGS sequence"/>
</dbReference>
<name>A0ABU1VAT5_9BURK</name>
<dbReference type="Pfam" id="PF00441">
    <property type="entry name" value="Acyl-CoA_dh_1"/>
    <property type="match status" value="1"/>
</dbReference>
<proteinExistence type="inferred from homology"/>
<evidence type="ECO:0000259" key="6">
    <source>
        <dbReference type="Pfam" id="PF00441"/>
    </source>
</evidence>
<accession>A0ABU1VAT5</accession>
<keyword evidence="9" id="KW-1185">Reference proteome</keyword>
<feature type="domain" description="Acyl-CoA dehydrogenase/oxidase C-terminal" evidence="6">
    <location>
        <begin position="229"/>
        <end position="351"/>
    </location>
</feature>
<dbReference type="RefSeq" id="WP_204733583.1">
    <property type="nucleotide sequence ID" value="NZ_JAVDWE010000005.1"/>
</dbReference>
<keyword evidence="4" id="KW-0274">FAD</keyword>
<evidence type="ECO:0000313" key="8">
    <source>
        <dbReference type="EMBL" id="MDR7094591.1"/>
    </source>
</evidence>
<dbReference type="Gene3D" id="1.20.140.10">
    <property type="entry name" value="Butyryl-CoA Dehydrogenase, subunit A, domain 3"/>
    <property type="match status" value="1"/>
</dbReference>
<dbReference type="InterPro" id="IPR009075">
    <property type="entry name" value="AcylCo_DH/oxidase_C"/>
</dbReference>
<evidence type="ECO:0000256" key="4">
    <source>
        <dbReference type="ARBA" id="ARBA00022827"/>
    </source>
</evidence>
<dbReference type="InterPro" id="IPR036250">
    <property type="entry name" value="AcylCo_DH-like_C"/>
</dbReference>